<dbReference type="EMBL" id="SMAD01000003">
    <property type="protein sequence ID" value="TCS88464.1"/>
    <property type="molecule type" value="Genomic_DNA"/>
</dbReference>
<dbReference type="OrthoDB" id="1122780at2"/>
<protein>
    <submittedName>
        <fullName evidence="2">Uncharacterized protein DUF975</fullName>
    </submittedName>
</protein>
<name>A0A4R3KTH2_9SPHI</name>
<comment type="caution">
    <text evidence="2">The sequence shown here is derived from an EMBL/GenBank/DDBJ whole genome shotgun (WGS) entry which is preliminary data.</text>
</comment>
<dbReference type="Proteomes" id="UP000295807">
    <property type="component" value="Unassembled WGS sequence"/>
</dbReference>
<proteinExistence type="predicted"/>
<evidence type="ECO:0000313" key="3">
    <source>
        <dbReference type="Proteomes" id="UP000295807"/>
    </source>
</evidence>
<keyword evidence="3" id="KW-1185">Reference proteome</keyword>
<keyword evidence="1" id="KW-0812">Transmembrane</keyword>
<sequence length="218" mass="24154">MDSNVSMSIRPTWSGSLSHGWKTMKSHFLSLLLIVIVCSIVQMPLQLFHKGNSADSSSLKILLEFLALAYWVLFLPVINYSANLLFIQAVRNEVLELKNIIIGFKNYLDIVLVHLFVTALIGIASIALLIPGIIVACRLAFVSYLVMDKGMGPIAAVEASWKMTRGHGWRIFLLGLTSIFIFIGGLLFFVVGILPAIIWIKAAFASLYQAVLDEKNEV</sequence>
<feature type="transmembrane region" description="Helical" evidence="1">
    <location>
        <begin position="68"/>
        <end position="90"/>
    </location>
</feature>
<keyword evidence="1" id="KW-1133">Transmembrane helix</keyword>
<dbReference type="Pfam" id="PF06161">
    <property type="entry name" value="DUF975"/>
    <property type="match status" value="1"/>
</dbReference>
<dbReference type="AlphaFoldDB" id="A0A4R3KTH2"/>
<feature type="transmembrane region" description="Helical" evidence="1">
    <location>
        <begin position="171"/>
        <end position="200"/>
    </location>
</feature>
<dbReference type="RefSeq" id="WP_132128666.1">
    <property type="nucleotide sequence ID" value="NZ_CP042432.1"/>
</dbReference>
<dbReference type="InterPro" id="IPR010380">
    <property type="entry name" value="DUF975"/>
</dbReference>
<accession>A0A4R3KTH2</accession>
<feature type="transmembrane region" description="Helical" evidence="1">
    <location>
        <begin position="111"/>
        <end position="141"/>
    </location>
</feature>
<dbReference type="PANTHER" id="PTHR40076:SF1">
    <property type="entry name" value="MEMBRANE PROTEIN"/>
    <property type="match status" value="1"/>
</dbReference>
<dbReference type="PANTHER" id="PTHR40076">
    <property type="entry name" value="MEMBRANE PROTEIN-RELATED"/>
    <property type="match status" value="1"/>
</dbReference>
<keyword evidence="1" id="KW-0472">Membrane</keyword>
<feature type="transmembrane region" description="Helical" evidence="1">
    <location>
        <begin position="28"/>
        <end position="48"/>
    </location>
</feature>
<organism evidence="2 3">
    <name type="scientific">Anseongella ginsenosidimutans</name>
    <dbReference type="NCBI Taxonomy" id="496056"/>
    <lineage>
        <taxon>Bacteria</taxon>
        <taxon>Pseudomonadati</taxon>
        <taxon>Bacteroidota</taxon>
        <taxon>Sphingobacteriia</taxon>
        <taxon>Sphingobacteriales</taxon>
        <taxon>Sphingobacteriaceae</taxon>
        <taxon>Anseongella</taxon>
    </lineage>
</organism>
<gene>
    <name evidence="2" type="ORF">EDD80_103329</name>
</gene>
<evidence type="ECO:0000256" key="1">
    <source>
        <dbReference type="SAM" id="Phobius"/>
    </source>
</evidence>
<evidence type="ECO:0000313" key="2">
    <source>
        <dbReference type="EMBL" id="TCS88464.1"/>
    </source>
</evidence>
<reference evidence="2 3" key="1">
    <citation type="submission" date="2019-03" db="EMBL/GenBank/DDBJ databases">
        <title>Genomic Encyclopedia of Type Strains, Phase IV (KMG-IV): sequencing the most valuable type-strain genomes for metagenomic binning, comparative biology and taxonomic classification.</title>
        <authorList>
            <person name="Goeker M."/>
        </authorList>
    </citation>
    <scope>NUCLEOTIDE SEQUENCE [LARGE SCALE GENOMIC DNA]</scope>
    <source>
        <strain evidence="2 3">DSM 21100</strain>
    </source>
</reference>